<dbReference type="FunFam" id="1.20.5.1160:FF:000002">
    <property type="entry name" value="Type I keratin 10"/>
    <property type="match status" value="2"/>
</dbReference>
<dbReference type="PRINTS" id="PR01248">
    <property type="entry name" value="TYPE1KERATIN"/>
</dbReference>
<dbReference type="PANTHER" id="PTHR23239:SF180">
    <property type="entry name" value="KERATIN, TYPE I CYTOSKELETAL 17"/>
    <property type="match status" value="1"/>
</dbReference>
<feature type="coiled-coil region" evidence="4">
    <location>
        <begin position="806"/>
        <end position="844"/>
    </location>
</feature>
<feature type="coiled-coil region" evidence="4">
    <location>
        <begin position="277"/>
        <end position="350"/>
    </location>
</feature>
<gene>
    <name evidence="7" type="ORF">P4O66_022065</name>
</gene>
<dbReference type="Gene3D" id="1.20.5.170">
    <property type="match status" value="4"/>
</dbReference>
<dbReference type="GO" id="GO:0016706">
    <property type="term" value="F:2-oxoglutarate-dependent dioxygenase activity"/>
    <property type="evidence" value="ECO:0007669"/>
    <property type="project" value="InterPro"/>
</dbReference>
<feature type="domain" description="IF rod" evidence="6">
    <location>
        <begin position="1681"/>
        <end position="1992"/>
    </location>
</feature>
<feature type="compositionally biased region" description="Polar residues" evidence="5">
    <location>
        <begin position="453"/>
        <end position="470"/>
    </location>
</feature>
<keyword evidence="1" id="KW-0416">Keratin</keyword>
<evidence type="ECO:0000256" key="1">
    <source>
        <dbReference type="ARBA" id="ARBA00022744"/>
    </source>
</evidence>
<feature type="coiled-coil region" evidence="4">
    <location>
        <begin position="65"/>
        <end position="106"/>
    </location>
</feature>
<feature type="coiled-coil region" evidence="4">
    <location>
        <begin position="1287"/>
        <end position="1360"/>
    </location>
</feature>
<sequence length="2027" mass="231296">MSNFSSSRLNSSISLSGGYSTRASSVRASSIYGGADGSGVRVSQAGWLKQGFGLNETFDNGFNVSQNEKATMQNLNDRLATYLNKVRSLEKANAELERQIREWSDKKTVGRRDYSPYFATIAELRQKIHIASLENARVILNIDNAKLAAEDFRVKYENELTIRQSVESDVAGLRRVLDDLTMLRSDLEIRIEGLKEEVVYLKKNHEEELAAMRSNTGSSSVNVDVDAPPQQDLGRMLNEIRTQYEGIVEKNRRDMESWYKAKFDEVNQQVKENTQVIQTSHSEISELRKTLQALEIELQSQLSLKAALEGTLHDAESRYSLKLSQLQGMINNLQIEITQIRTDIERQDSEYRMLLDIKTRLEMEIAEYRRLLEGEESGSYGKTTVTKVVESKVVDTKFVSKVEETKITPPPPPKHEPVITKRVRTVIEEMVDGKVVSRTEDVNTKGSPVTLHGESTSSEGMATAYSSGSRGTATMFSGRSRGTAMAFSGDNFLRGTHSGHTTYRTYMHRGYTQQQVDAPVDKQMARVHTTTSRYKCRQTKRRIDAAATGRADSEGMSLALKDTQWGTYALGPWDALGHAATDYGPLVARHPGTAPQAVLLLGFGRTRPVLIACTRKRENTGYYISSQGPSELHQTSYIVVPWALRGGYSTRTSSVRASSVYGGADGSGVRVSQAGRLKQGFDLNETFDNGFNLSLNEKATMQNLNDRLASYLNKVRALEKSNAELEFQIREFSEKKSLVNRDYSPYFAEIAKLREEIKKASLENARVFLKIRNATFAAEDFRIMYESELAIRQFVESDVAGLRSGLDELTVTRSNLETRVEELKEDLVHLKKNHEEEMAALRSNITSSSVNVDVDAPPQQDLGRMLEEIRTQYEGIVEKNRREMESWYKAKFDKLNMQVKEKTQVMQTSHSEISELKRTLQTLEIELQSQLSLKAALEGTLHDTESHYSLKLSQLQGMINNLQIEITQIRNDMERQSSEYKILLDIKTRLEMEIAEYRRLLEGEDLKKTTVNRVVEAKVTPPPIAKRGYSTRTSSVRSSSIYGGSDGSVVRVSQAGRLKQGFDLNETFDNGFNVSLNEKTTMQNLNDRLASYLNKVRALEKSNAELEYQIREFSEKKSLVNRDYSPYFAEIAKLHEEIKKASLEIAPVILDIDNAKLAAEDFRIKYESELAIRQFVESDVAGLRSGLDELTVTRSNLETRVEELQEDLVHLKKNHEEEMAALRSNITSSSVNVDVDAPPQQDLGRMLEEIRTQYEGIIQKNHREMESWYKAKFDKLNMQVKEKTQVMQTSHSEISELKRTLQTLEIELQSQLSLKAALEGTLHDTESHYSLKLSQLQGMINNLQIEITQIRNDMERQSSEYKILLDIKTRLEMEIAEYRRLLEGEDLKKTTVNRVVETKVTPPPPPKQPHDVYFSTLSDEPVITKRIHTVIEELVDGKVVSRTEDVNTKGHLKRLGTDSIHMMQTNWFMHLSLHDWCYDPSKTKELIVDCSKKQERHYQPVRISGTTVERADSFRYLGVHISQDLSWSHHTNSLAKKARQRLYHLRRLRDFRLPSKVLRNFYNCTIESILTGNITVWFGNSTKQDRQALQRVVRSAERITHTELPDLQTIYYKRCQTKARKIVKDPTHPNNRLFSLLSVRSSSVYGGSDGSVVRVSQAGSLKQGFDLNETFDNGFNVSLNEKATMQNLNERLASYLNKVHELDKANAKLERQIREWSDKKTVGKRDYSPYFATLAELRQKIKKASLENARVILNIDNAKLAAEDFRIKYENELTIRQSVESDVAGLRRVLDDLTILRSDLEIRIEGLKEELVYLKKNHEEEMATLRNNMTSSSVNVDVDAPPQQDLSRMLEEIRTQYEGIVEKNRREMESWYKAKFDKVNQQVKESTQVIQTSHSEISELRRTLQALEIELQSPLSLKAALEGTLHDAESRYSLKLSQLQGMINNLQIEITQIRTDIERQDSEYRMLLDIKTRLEMEIAEYRRLLEGEESGSYGKTTVTKVVESKVVDTKFVSKVDETKITPPPPPK</sequence>
<feature type="coiled-coil region" evidence="4">
    <location>
        <begin position="701"/>
        <end position="770"/>
    </location>
</feature>
<feature type="domain" description="IF rod" evidence="6">
    <location>
        <begin position="697"/>
        <end position="1008"/>
    </location>
</feature>
<proteinExistence type="predicted"/>
<feature type="region of interest" description="Disordered" evidence="5">
    <location>
        <begin position="443"/>
        <end position="470"/>
    </location>
</feature>
<evidence type="ECO:0000259" key="6">
    <source>
        <dbReference type="PROSITE" id="PS51842"/>
    </source>
</evidence>
<dbReference type="EMBL" id="JAROKS010000007">
    <property type="protein sequence ID" value="KAK1802397.1"/>
    <property type="molecule type" value="Genomic_DNA"/>
</dbReference>
<dbReference type="SUPFAM" id="SSF64593">
    <property type="entry name" value="Intermediate filament protein, coiled coil region"/>
    <property type="match status" value="8"/>
</dbReference>
<feature type="coiled-coil region" evidence="4">
    <location>
        <begin position="1685"/>
        <end position="1754"/>
    </location>
</feature>
<evidence type="ECO:0000313" key="7">
    <source>
        <dbReference type="EMBL" id="KAK1802397.1"/>
    </source>
</evidence>
<evidence type="ECO:0000256" key="5">
    <source>
        <dbReference type="SAM" id="MobiDB-lite"/>
    </source>
</evidence>
<dbReference type="Proteomes" id="UP001239994">
    <property type="component" value="Unassembled WGS sequence"/>
</dbReference>
<dbReference type="InterPro" id="IPR039008">
    <property type="entry name" value="IF_rod_dom"/>
</dbReference>
<dbReference type="InterPro" id="IPR002957">
    <property type="entry name" value="Keratin_I"/>
</dbReference>
<name>A0AAD9E4Z3_9TELE</name>
<feature type="coiled-coil region" evidence="4">
    <location>
        <begin position="177"/>
        <end position="204"/>
    </location>
</feature>
<protein>
    <recommendedName>
        <fullName evidence="6">IF rod domain-containing protein</fullName>
    </recommendedName>
</protein>
<dbReference type="PANTHER" id="PTHR23239">
    <property type="entry name" value="INTERMEDIATE FILAMENT"/>
    <property type="match status" value="1"/>
</dbReference>
<feature type="coiled-coil region" evidence="4">
    <location>
        <begin position="1187"/>
        <end position="1225"/>
    </location>
</feature>
<dbReference type="FunFam" id="1.20.5.170:FF:000002">
    <property type="entry name" value="Type I keratin KA11"/>
    <property type="match status" value="4"/>
</dbReference>
<dbReference type="GO" id="GO:0005882">
    <property type="term" value="C:intermediate filament"/>
    <property type="evidence" value="ECO:0007669"/>
    <property type="project" value="UniProtKB-KW"/>
</dbReference>
<organism evidence="7 8">
    <name type="scientific">Electrophorus voltai</name>
    <dbReference type="NCBI Taxonomy" id="2609070"/>
    <lineage>
        <taxon>Eukaryota</taxon>
        <taxon>Metazoa</taxon>
        <taxon>Chordata</taxon>
        <taxon>Craniata</taxon>
        <taxon>Vertebrata</taxon>
        <taxon>Euteleostomi</taxon>
        <taxon>Actinopterygii</taxon>
        <taxon>Neopterygii</taxon>
        <taxon>Teleostei</taxon>
        <taxon>Ostariophysi</taxon>
        <taxon>Gymnotiformes</taxon>
        <taxon>Gymnotoidei</taxon>
        <taxon>Gymnotidae</taxon>
        <taxon>Electrophorus</taxon>
    </lineage>
</organism>
<keyword evidence="2" id="KW-0403">Intermediate filament</keyword>
<dbReference type="InterPro" id="IPR015095">
    <property type="entry name" value="AlkB_hom8_N"/>
</dbReference>
<keyword evidence="8" id="KW-1185">Reference proteome</keyword>
<feature type="coiled-coil region" evidence="4">
    <location>
        <begin position="1936"/>
        <end position="1963"/>
    </location>
</feature>
<dbReference type="GO" id="GO:0008168">
    <property type="term" value="F:methyltransferase activity"/>
    <property type="evidence" value="ECO:0007669"/>
    <property type="project" value="InterPro"/>
</dbReference>
<dbReference type="Pfam" id="PF09004">
    <property type="entry name" value="ALKBH8_N"/>
    <property type="match status" value="1"/>
</dbReference>
<feature type="coiled-coil region" evidence="4">
    <location>
        <begin position="906"/>
        <end position="979"/>
    </location>
</feature>
<dbReference type="FunFam" id="1.20.5.500:FF:000001">
    <property type="entry name" value="Type II keratin 23"/>
    <property type="match status" value="4"/>
</dbReference>
<feature type="non-terminal residue" evidence="7">
    <location>
        <position position="2027"/>
    </location>
</feature>
<evidence type="ECO:0000256" key="3">
    <source>
        <dbReference type="ARBA" id="ARBA00023054"/>
    </source>
</evidence>
<dbReference type="SMART" id="SM01391">
    <property type="entry name" value="Filament"/>
    <property type="match status" value="4"/>
</dbReference>
<comment type="caution">
    <text evidence="7">The sequence shown here is derived from an EMBL/GenBank/DDBJ whole genome shotgun (WGS) entry which is preliminary data.</text>
</comment>
<feature type="coiled-coil region" evidence="4">
    <location>
        <begin position="1082"/>
        <end position="1116"/>
    </location>
</feature>
<dbReference type="GO" id="GO:0005198">
    <property type="term" value="F:structural molecule activity"/>
    <property type="evidence" value="ECO:0007669"/>
    <property type="project" value="InterPro"/>
</dbReference>
<evidence type="ECO:0000313" key="8">
    <source>
        <dbReference type="Proteomes" id="UP001239994"/>
    </source>
</evidence>
<accession>A0AAD9E4Z3</accession>
<dbReference type="Gene3D" id="1.20.5.500">
    <property type="entry name" value="Single helix bin"/>
    <property type="match status" value="4"/>
</dbReference>
<dbReference type="PROSITE" id="PS51842">
    <property type="entry name" value="IF_ROD_2"/>
    <property type="match status" value="4"/>
</dbReference>
<evidence type="ECO:0000256" key="2">
    <source>
        <dbReference type="ARBA" id="ARBA00022754"/>
    </source>
</evidence>
<reference evidence="7" key="1">
    <citation type="submission" date="2023-03" db="EMBL/GenBank/DDBJ databases">
        <title>Electrophorus voltai genome.</title>
        <authorList>
            <person name="Bian C."/>
        </authorList>
    </citation>
    <scope>NUCLEOTIDE SEQUENCE</scope>
    <source>
        <strain evidence="7">CB-2022</strain>
        <tissue evidence="7">Muscle</tissue>
    </source>
</reference>
<dbReference type="Pfam" id="PF00038">
    <property type="entry name" value="Filament"/>
    <property type="match status" value="4"/>
</dbReference>
<feature type="domain" description="IF rod" evidence="6">
    <location>
        <begin position="68"/>
        <end position="379"/>
    </location>
</feature>
<feature type="domain" description="IF rod" evidence="6">
    <location>
        <begin position="1078"/>
        <end position="1389"/>
    </location>
</feature>
<keyword evidence="3 4" id="KW-0175">Coiled coil</keyword>
<feature type="coiled-coil region" evidence="4">
    <location>
        <begin position="1790"/>
        <end position="1835"/>
    </location>
</feature>
<dbReference type="Gene3D" id="1.20.5.1160">
    <property type="entry name" value="Vasodilator-stimulated phosphoprotein"/>
    <property type="match status" value="4"/>
</dbReference>
<evidence type="ECO:0000256" key="4">
    <source>
        <dbReference type="SAM" id="Coils"/>
    </source>
</evidence>